<evidence type="ECO:0000256" key="3">
    <source>
        <dbReference type="ARBA" id="ARBA00022989"/>
    </source>
</evidence>
<dbReference type="GO" id="GO:0012505">
    <property type="term" value="C:endomembrane system"/>
    <property type="evidence" value="ECO:0007669"/>
    <property type="project" value="UniProtKB-SubCell"/>
</dbReference>
<evidence type="ECO:0000259" key="6">
    <source>
        <dbReference type="Pfam" id="PF06803"/>
    </source>
</evidence>
<dbReference type="Pfam" id="PF06803">
    <property type="entry name" value="DUF1232"/>
    <property type="match status" value="1"/>
</dbReference>
<keyword evidence="4 5" id="KW-0472">Membrane</keyword>
<sequence length="135" mass="14369">MGTGQVIGIAVAATLLIYAGFVLVLVAAGRRQDARAFAGFIPDCIVLFRRLLGDARVPRRRKLLLAALVAYLAMPIDLVPDFIPVAGQLDDAIIVALVLRAVLRSGGPELLREHWPGPEASLRAISRLAYGTTAG</sequence>
<evidence type="ECO:0000256" key="2">
    <source>
        <dbReference type="ARBA" id="ARBA00022692"/>
    </source>
</evidence>
<accession>A0A660L603</accession>
<dbReference type="EMBL" id="RBIL01000002">
    <property type="protein sequence ID" value="RKQ87010.1"/>
    <property type="molecule type" value="Genomic_DNA"/>
</dbReference>
<protein>
    <submittedName>
        <fullName evidence="7">Uncharacterized membrane protein YkvA (DUF1232 family)</fullName>
    </submittedName>
</protein>
<evidence type="ECO:0000256" key="4">
    <source>
        <dbReference type="ARBA" id="ARBA00023136"/>
    </source>
</evidence>
<dbReference type="AlphaFoldDB" id="A0A660L603"/>
<reference evidence="7 8" key="1">
    <citation type="submission" date="2018-10" db="EMBL/GenBank/DDBJ databases">
        <title>Genomic Encyclopedia of Archaeal and Bacterial Type Strains, Phase II (KMG-II): from individual species to whole genera.</title>
        <authorList>
            <person name="Goeker M."/>
        </authorList>
    </citation>
    <scope>NUCLEOTIDE SEQUENCE [LARGE SCALE GENOMIC DNA]</scope>
    <source>
        <strain evidence="7 8">DSM 14954</strain>
    </source>
</reference>
<evidence type="ECO:0000256" key="5">
    <source>
        <dbReference type="SAM" id="Phobius"/>
    </source>
</evidence>
<dbReference type="Proteomes" id="UP000278962">
    <property type="component" value="Unassembled WGS sequence"/>
</dbReference>
<comment type="caution">
    <text evidence="7">The sequence shown here is derived from an EMBL/GenBank/DDBJ whole genome shotgun (WGS) entry which is preliminary data.</text>
</comment>
<keyword evidence="3 5" id="KW-1133">Transmembrane helix</keyword>
<dbReference type="InterPro" id="IPR010652">
    <property type="entry name" value="DUF1232"/>
</dbReference>
<feature type="domain" description="DUF1232" evidence="6">
    <location>
        <begin position="62"/>
        <end position="97"/>
    </location>
</feature>
<comment type="subcellular location">
    <subcellularLocation>
        <location evidence="1">Endomembrane system</location>
        <topology evidence="1">Multi-pass membrane protein</topology>
    </subcellularLocation>
</comment>
<keyword evidence="8" id="KW-1185">Reference proteome</keyword>
<gene>
    <name evidence="7" type="ORF">C8N24_5030</name>
</gene>
<evidence type="ECO:0000313" key="7">
    <source>
        <dbReference type="EMBL" id="RKQ87010.1"/>
    </source>
</evidence>
<name>A0A660L603_9ACTN</name>
<feature type="transmembrane region" description="Helical" evidence="5">
    <location>
        <begin position="6"/>
        <end position="28"/>
    </location>
</feature>
<dbReference type="OrthoDB" id="9804184at2"/>
<organism evidence="7 8">
    <name type="scientific">Solirubrobacter pauli</name>
    <dbReference type="NCBI Taxonomy" id="166793"/>
    <lineage>
        <taxon>Bacteria</taxon>
        <taxon>Bacillati</taxon>
        <taxon>Actinomycetota</taxon>
        <taxon>Thermoleophilia</taxon>
        <taxon>Solirubrobacterales</taxon>
        <taxon>Solirubrobacteraceae</taxon>
        <taxon>Solirubrobacter</taxon>
    </lineage>
</organism>
<dbReference type="RefSeq" id="WP_121255226.1">
    <property type="nucleotide sequence ID" value="NZ_RBIL01000002.1"/>
</dbReference>
<evidence type="ECO:0000256" key="1">
    <source>
        <dbReference type="ARBA" id="ARBA00004127"/>
    </source>
</evidence>
<evidence type="ECO:0000313" key="8">
    <source>
        <dbReference type="Proteomes" id="UP000278962"/>
    </source>
</evidence>
<feature type="transmembrane region" description="Helical" evidence="5">
    <location>
        <begin position="63"/>
        <end position="79"/>
    </location>
</feature>
<proteinExistence type="predicted"/>
<keyword evidence="2 5" id="KW-0812">Transmembrane</keyword>